<dbReference type="Proteomes" id="UP000643405">
    <property type="component" value="Unassembled WGS sequence"/>
</dbReference>
<evidence type="ECO:0000256" key="1">
    <source>
        <dbReference type="SAM" id="MobiDB-lite"/>
    </source>
</evidence>
<dbReference type="RefSeq" id="WP_188165976.1">
    <property type="nucleotide sequence ID" value="NZ_JACVVX010000006.1"/>
</dbReference>
<evidence type="ECO:0000313" key="4">
    <source>
        <dbReference type="Proteomes" id="UP000643405"/>
    </source>
</evidence>
<feature type="compositionally biased region" description="Basic and acidic residues" evidence="1">
    <location>
        <begin position="138"/>
        <end position="153"/>
    </location>
</feature>
<proteinExistence type="predicted"/>
<dbReference type="InterPro" id="IPR003646">
    <property type="entry name" value="SH3-like_bac-type"/>
</dbReference>
<dbReference type="EMBL" id="JACVVX010000006">
    <property type="protein sequence ID" value="MBD0416531.1"/>
    <property type="molecule type" value="Genomic_DNA"/>
</dbReference>
<dbReference type="AlphaFoldDB" id="A0A8J6U129"/>
<feature type="compositionally biased region" description="Low complexity" evidence="1">
    <location>
        <begin position="9"/>
        <end position="20"/>
    </location>
</feature>
<dbReference type="PROSITE" id="PS51781">
    <property type="entry name" value="SH3B"/>
    <property type="match status" value="1"/>
</dbReference>
<evidence type="ECO:0000259" key="2">
    <source>
        <dbReference type="PROSITE" id="PS51781"/>
    </source>
</evidence>
<keyword evidence="4" id="KW-1185">Reference proteome</keyword>
<gene>
    <name evidence="3" type="ORF">ICI42_17895</name>
</gene>
<feature type="region of interest" description="Disordered" evidence="1">
    <location>
        <begin position="138"/>
        <end position="168"/>
    </location>
</feature>
<reference evidence="3" key="1">
    <citation type="submission" date="2020-09" db="EMBL/GenBank/DDBJ databases">
        <title>Genome seq and assembly of Tianweitania sp.</title>
        <authorList>
            <person name="Chhetri G."/>
        </authorList>
    </citation>
    <scope>NUCLEOTIDE SEQUENCE</scope>
    <source>
        <strain evidence="3">Rool2</strain>
    </source>
</reference>
<sequence length="168" mass="17597">MPTPPTPAAKPKAAATTDKTGVAARPARPVPQTAPRKPIVAERRPQEAVIRQAMPLQTVPAPRPQTTASIAPSKPVPRPSAKPASTAEIVYARTAVNLRQRANTSSPVLARLQKGAAATVYARDGKWLLVSTGDGRGWVHSDHLLTPDPDAPRPKKALSAPSRPASAG</sequence>
<name>A0A8J6U129_9HYPH</name>
<dbReference type="Pfam" id="PF08239">
    <property type="entry name" value="SH3_3"/>
    <property type="match status" value="1"/>
</dbReference>
<feature type="region of interest" description="Disordered" evidence="1">
    <location>
        <begin position="1"/>
        <end position="85"/>
    </location>
</feature>
<feature type="domain" description="SH3b" evidence="2">
    <location>
        <begin position="84"/>
        <end position="149"/>
    </location>
</feature>
<protein>
    <submittedName>
        <fullName evidence="3">SH3 domain-containing protein</fullName>
    </submittedName>
</protein>
<dbReference type="SMART" id="SM00287">
    <property type="entry name" value="SH3b"/>
    <property type="match status" value="1"/>
</dbReference>
<evidence type="ECO:0000313" key="3">
    <source>
        <dbReference type="EMBL" id="MBD0416531.1"/>
    </source>
</evidence>
<organism evidence="3 4">
    <name type="scientific">Oryzicola mucosus</name>
    <dbReference type="NCBI Taxonomy" id="2767425"/>
    <lineage>
        <taxon>Bacteria</taxon>
        <taxon>Pseudomonadati</taxon>
        <taxon>Pseudomonadota</taxon>
        <taxon>Alphaproteobacteria</taxon>
        <taxon>Hyphomicrobiales</taxon>
        <taxon>Phyllobacteriaceae</taxon>
        <taxon>Oryzicola</taxon>
    </lineage>
</organism>
<comment type="caution">
    <text evidence="3">The sequence shown here is derived from an EMBL/GenBank/DDBJ whole genome shotgun (WGS) entry which is preliminary data.</text>
</comment>
<dbReference type="Gene3D" id="2.30.30.40">
    <property type="entry name" value="SH3 Domains"/>
    <property type="match status" value="1"/>
</dbReference>
<accession>A0A8J6U129</accession>